<gene>
    <name evidence="2" type="ORF">LCGC14_0390240</name>
</gene>
<dbReference type="InterPro" id="IPR000305">
    <property type="entry name" value="GIY-YIG_endonuc"/>
</dbReference>
<protein>
    <recommendedName>
        <fullName evidence="1">GIY-YIG domain-containing protein</fullName>
    </recommendedName>
</protein>
<dbReference type="EMBL" id="LAZR01000325">
    <property type="protein sequence ID" value="KKN74507.1"/>
    <property type="molecule type" value="Genomic_DNA"/>
</dbReference>
<comment type="caution">
    <text evidence="2">The sequence shown here is derived from an EMBL/GenBank/DDBJ whole genome shotgun (WGS) entry which is preliminary data.</text>
</comment>
<evidence type="ECO:0000313" key="2">
    <source>
        <dbReference type="EMBL" id="KKN74507.1"/>
    </source>
</evidence>
<dbReference type="SUPFAM" id="SSF82771">
    <property type="entry name" value="GIY-YIG endonuclease"/>
    <property type="match status" value="1"/>
</dbReference>
<organism evidence="2">
    <name type="scientific">marine sediment metagenome</name>
    <dbReference type="NCBI Taxonomy" id="412755"/>
    <lineage>
        <taxon>unclassified sequences</taxon>
        <taxon>metagenomes</taxon>
        <taxon>ecological metagenomes</taxon>
    </lineage>
</organism>
<evidence type="ECO:0000259" key="1">
    <source>
        <dbReference type="PROSITE" id="PS50164"/>
    </source>
</evidence>
<name>A0A0F9THW6_9ZZZZ</name>
<dbReference type="AlphaFoldDB" id="A0A0F9THW6"/>
<dbReference type="InterPro" id="IPR035901">
    <property type="entry name" value="GIY-YIG_endonuc_sf"/>
</dbReference>
<feature type="domain" description="GIY-YIG" evidence="1">
    <location>
        <begin position="11"/>
        <end position="81"/>
    </location>
</feature>
<reference evidence="2" key="1">
    <citation type="journal article" date="2015" name="Nature">
        <title>Complex archaea that bridge the gap between prokaryotes and eukaryotes.</title>
        <authorList>
            <person name="Spang A."/>
            <person name="Saw J.H."/>
            <person name="Jorgensen S.L."/>
            <person name="Zaremba-Niedzwiedzka K."/>
            <person name="Martijn J."/>
            <person name="Lind A.E."/>
            <person name="van Eijk R."/>
            <person name="Schleper C."/>
            <person name="Guy L."/>
            <person name="Ettema T.J."/>
        </authorList>
    </citation>
    <scope>NUCLEOTIDE SEQUENCE</scope>
</reference>
<proteinExistence type="predicted"/>
<sequence length="81" mass="9219">MRSSPNYAYLDNMYLYKITNKINNKHYIGQAVEIARRWSQHKSGARSIINGTKKMGDNGIQVVHLAIAKYGAENSLFKKDS</sequence>
<accession>A0A0F9THW6</accession>
<dbReference type="Pfam" id="PF01541">
    <property type="entry name" value="GIY-YIG"/>
    <property type="match status" value="1"/>
</dbReference>
<dbReference type="Gene3D" id="3.40.1440.10">
    <property type="entry name" value="GIY-YIG endonuclease"/>
    <property type="match status" value="1"/>
</dbReference>
<dbReference type="PROSITE" id="PS50164">
    <property type="entry name" value="GIY_YIG"/>
    <property type="match status" value="1"/>
</dbReference>